<evidence type="ECO:0000256" key="1">
    <source>
        <dbReference type="SAM" id="SignalP"/>
    </source>
</evidence>
<dbReference type="KEGG" id="saf:SULAZ_0228"/>
<dbReference type="AlphaFoldDB" id="C1DXW2"/>
<evidence type="ECO:0000313" key="3">
    <source>
        <dbReference type="Proteomes" id="UP000001369"/>
    </source>
</evidence>
<gene>
    <name evidence="2" type="ordered locus">SULAZ_0228</name>
</gene>
<accession>C1DXW2</accession>
<feature type="chain" id="PRO_5002906665" evidence="1">
    <location>
        <begin position="21"/>
        <end position="160"/>
    </location>
</feature>
<keyword evidence="1" id="KW-0732">Signal</keyword>
<keyword evidence="3" id="KW-1185">Reference proteome</keyword>
<dbReference type="eggNOG" id="ENOG5034CE7">
    <property type="taxonomic scope" value="Bacteria"/>
</dbReference>
<dbReference type="Proteomes" id="UP000001369">
    <property type="component" value="Chromosome"/>
</dbReference>
<dbReference type="RefSeq" id="WP_012674590.1">
    <property type="nucleotide sequence ID" value="NC_012438.1"/>
</dbReference>
<proteinExistence type="predicted"/>
<dbReference type="EMBL" id="CP001229">
    <property type="protein sequence ID" value="ACN99272.1"/>
    <property type="molecule type" value="Genomic_DNA"/>
</dbReference>
<dbReference type="HOGENOM" id="CLU_144787_0_0_0"/>
<reference evidence="2 3" key="1">
    <citation type="journal article" date="2009" name="J. Bacteriol.">
        <title>Complete and draft genome sequences of six members of the Aquificales.</title>
        <authorList>
            <person name="Reysenbach A.L."/>
            <person name="Hamamura N."/>
            <person name="Podar M."/>
            <person name="Griffiths E."/>
            <person name="Ferreira S."/>
            <person name="Hochstein R."/>
            <person name="Heidelberg J."/>
            <person name="Johnson J."/>
            <person name="Mead D."/>
            <person name="Pohorille A."/>
            <person name="Sarmiento M."/>
            <person name="Schweighofer K."/>
            <person name="Seshadri R."/>
            <person name="Voytek M.A."/>
        </authorList>
    </citation>
    <scope>NUCLEOTIDE SEQUENCE [LARGE SCALE GENOMIC DNA]</scope>
    <source>
        <strain evidence="3">Az-Fu1 / DSM 15241 / OCM 825</strain>
    </source>
</reference>
<organism evidence="2 3">
    <name type="scientific">Sulfurihydrogenibium azorense (strain DSM 15241 / OCM 825 / Az-Fu1)</name>
    <dbReference type="NCBI Taxonomy" id="204536"/>
    <lineage>
        <taxon>Bacteria</taxon>
        <taxon>Pseudomonadati</taxon>
        <taxon>Aquificota</taxon>
        <taxon>Aquificia</taxon>
        <taxon>Aquificales</taxon>
        <taxon>Hydrogenothermaceae</taxon>
        <taxon>Sulfurihydrogenibium</taxon>
    </lineage>
</organism>
<dbReference type="STRING" id="204536.SULAZ_0228"/>
<feature type="signal peptide" evidence="1">
    <location>
        <begin position="1"/>
        <end position="20"/>
    </location>
</feature>
<sequence>MKTLKILLAFILVISFKALSQEDPIQVEVRLLEKVLSDITQKQLIYVCIYGSEKIQYIQKYCTKIHITNCEKADIIIADKEVPYNDKPVVALNEEILKKLKNAIGGLYWKKGRPQLIFLEDRLKKFDIQLPSEYNRFIIKSENLSQKFIYNTNAITIAEI</sequence>
<protein>
    <submittedName>
        <fullName evidence="2">Uncharacterized protein</fullName>
    </submittedName>
</protein>
<dbReference type="OrthoDB" id="14011at2"/>
<evidence type="ECO:0000313" key="2">
    <source>
        <dbReference type="EMBL" id="ACN99272.1"/>
    </source>
</evidence>
<name>C1DXW2_SULAA</name>